<accession>A0ABQ4T408</accession>
<proteinExistence type="predicted"/>
<feature type="signal peptide" evidence="2">
    <location>
        <begin position="1"/>
        <end position="24"/>
    </location>
</feature>
<evidence type="ECO:0000313" key="4">
    <source>
        <dbReference type="Proteomes" id="UP001055156"/>
    </source>
</evidence>
<reference evidence="3" key="2">
    <citation type="submission" date="2021-08" db="EMBL/GenBank/DDBJ databases">
        <authorList>
            <person name="Tani A."/>
            <person name="Ola A."/>
            <person name="Ogura Y."/>
            <person name="Katsura K."/>
            <person name="Hayashi T."/>
        </authorList>
    </citation>
    <scope>NUCLEOTIDE SEQUENCE</scope>
    <source>
        <strain evidence="3">NBRC 15689</strain>
    </source>
</reference>
<evidence type="ECO:0000256" key="1">
    <source>
        <dbReference type="SAM" id="MobiDB-lite"/>
    </source>
</evidence>
<feature type="compositionally biased region" description="Low complexity" evidence="1">
    <location>
        <begin position="81"/>
        <end position="91"/>
    </location>
</feature>
<protein>
    <recommendedName>
        <fullName evidence="5">Porin</fullName>
    </recommendedName>
</protein>
<name>A0ABQ4T408_METOR</name>
<organism evidence="3 4">
    <name type="scientific">Methylobacterium organophilum</name>
    <dbReference type="NCBI Taxonomy" id="410"/>
    <lineage>
        <taxon>Bacteria</taxon>
        <taxon>Pseudomonadati</taxon>
        <taxon>Pseudomonadota</taxon>
        <taxon>Alphaproteobacteria</taxon>
        <taxon>Hyphomicrobiales</taxon>
        <taxon>Methylobacteriaceae</taxon>
        <taxon>Methylobacterium</taxon>
    </lineage>
</organism>
<feature type="region of interest" description="Disordered" evidence="1">
    <location>
        <begin position="42"/>
        <end position="91"/>
    </location>
</feature>
<comment type="caution">
    <text evidence="3">The sequence shown here is derived from an EMBL/GenBank/DDBJ whole genome shotgun (WGS) entry which is preliminary data.</text>
</comment>
<keyword evidence="2" id="KW-0732">Signal</keyword>
<feature type="compositionally biased region" description="Low complexity" evidence="1">
    <location>
        <begin position="48"/>
        <end position="60"/>
    </location>
</feature>
<evidence type="ECO:0000313" key="3">
    <source>
        <dbReference type="EMBL" id="GJE26385.1"/>
    </source>
</evidence>
<feature type="chain" id="PRO_5045197979" description="Porin" evidence="2">
    <location>
        <begin position="25"/>
        <end position="91"/>
    </location>
</feature>
<sequence length="91" mass="9194">MSFPRAALSLLPAAALLLPGLARAEDFTGFYAGVNAGYAFDRDGDRNPASSFPGPAGAAPQDRNGLPPSAEGAARLMQRNAPGRGAAAPGR</sequence>
<reference evidence="3" key="1">
    <citation type="journal article" date="2021" name="Front. Microbiol.">
        <title>Comprehensive Comparative Genomics and Phenotyping of Methylobacterium Species.</title>
        <authorList>
            <person name="Alessa O."/>
            <person name="Ogura Y."/>
            <person name="Fujitani Y."/>
            <person name="Takami H."/>
            <person name="Hayashi T."/>
            <person name="Sahin N."/>
            <person name="Tani A."/>
        </authorList>
    </citation>
    <scope>NUCLEOTIDE SEQUENCE</scope>
    <source>
        <strain evidence="3">NBRC 15689</strain>
    </source>
</reference>
<evidence type="ECO:0008006" key="5">
    <source>
        <dbReference type="Google" id="ProtNLM"/>
    </source>
</evidence>
<dbReference type="EMBL" id="BPQV01000003">
    <property type="protein sequence ID" value="GJE26385.1"/>
    <property type="molecule type" value="Genomic_DNA"/>
</dbReference>
<keyword evidence="4" id="KW-1185">Reference proteome</keyword>
<evidence type="ECO:0000256" key="2">
    <source>
        <dbReference type="SAM" id="SignalP"/>
    </source>
</evidence>
<dbReference type="RefSeq" id="WP_373324939.1">
    <property type="nucleotide sequence ID" value="NZ_BPQV01000003.1"/>
</dbReference>
<gene>
    <name evidence="3" type="ORF">LKMONMHP_1236</name>
</gene>
<dbReference type="Proteomes" id="UP001055156">
    <property type="component" value="Unassembled WGS sequence"/>
</dbReference>